<feature type="domain" description="AMP-dependent synthetase/ligase" evidence="1">
    <location>
        <begin position="16"/>
        <end position="380"/>
    </location>
</feature>
<dbReference type="InterPro" id="IPR000873">
    <property type="entry name" value="AMP-dep_synth/lig_dom"/>
</dbReference>
<dbReference type="KEGG" id="pdio:PDMSB3_1059"/>
<dbReference type="PANTHER" id="PTHR43767">
    <property type="entry name" value="LONG-CHAIN-FATTY-ACID--COA LIGASE"/>
    <property type="match status" value="1"/>
</dbReference>
<feature type="domain" description="AMP-binding enzyme C-terminal" evidence="2">
    <location>
        <begin position="431"/>
        <end position="505"/>
    </location>
</feature>
<dbReference type="EMBL" id="LR699553">
    <property type="protein sequence ID" value="VVD27521.1"/>
    <property type="molecule type" value="Genomic_DNA"/>
</dbReference>
<dbReference type="Gene3D" id="3.30.300.30">
    <property type="match status" value="1"/>
</dbReference>
<dbReference type="GO" id="GO:0016878">
    <property type="term" value="F:acid-thiol ligase activity"/>
    <property type="evidence" value="ECO:0007669"/>
    <property type="project" value="UniProtKB-ARBA"/>
</dbReference>
<dbReference type="Pfam" id="PF00501">
    <property type="entry name" value="AMP-binding"/>
    <property type="match status" value="1"/>
</dbReference>
<gene>
    <name evidence="3" type="ORF">PDMSB3_1059</name>
</gene>
<dbReference type="Pfam" id="PF13193">
    <property type="entry name" value="AMP-binding_C"/>
    <property type="match status" value="1"/>
</dbReference>
<dbReference type="InterPro" id="IPR045851">
    <property type="entry name" value="AMP-bd_C_sf"/>
</dbReference>
<dbReference type="InterPro" id="IPR025110">
    <property type="entry name" value="AMP-bd_C"/>
</dbReference>
<name>A0A5Q4Z8A8_9BURK</name>
<dbReference type="RefSeq" id="WP_165185201.1">
    <property type="nucleotide sequence ID" value="NZ_LR699553.1"/>
</dbReference>
<evidence type="ECO:0000259" key="2">
    <source>
        <dbReference type="Pfam" id="PF13193"/>
    </source>
</evidence>
<evidence type="ECO:0008006" key="5">
    <source>
        <dbReference type="Google" id="ProtNLM"/>
    </source>
</evidence>
<dbReference type="AlphaFoldDB" id="A0A5Q4Z8A8"/>
<evidence type="ECO:0000313" key="3">
    <source>
        <dbReference type="EMBL" id="VVD27521.1"/>
    </source>
</evidence>
<dbReference type="SUPFAM" id="SSF56801">
    <property type="entry name" value="Acetyl-CoA synthetase-like"/>
    <property type="match status" value="1"/>
</dbReference>
<dbReference type="InterPro" id="IPR050237">
    <property type="entry name" value="ATP-dep_AMP-bd_enzyme"/>
</dbReference>
<evidence type="ECO:0000313" key="4">
    <source>
        <dbReference type="Proteomes" id="UP000325811"/>
    </source>
</evidence>
<evidence type="ECO:0000259" key="1">
    <source>
        <dbReference type="Pfam" id="PF00501"/>
    </source>
</evidence>
<accession>A0A5Q4Z8A8</accession>
<dbReference type="Proteomes" id="UP000325811">
    <property type="component" value="Chromosome I"/>
</dbReference>
<sequence>MSYNELHGLTIPALLRRRAAEIPQAAAFSGHSWQGHRDRLSYDQLVHRMEMMGRAFYRRGVRHGDRVAVFLTNYANRECVLTALGCLEIGAVVVPLNTRSSDEELRHALTLTEPVAVVCMQESAARLGELYPAASLMLLDAPTESPQYWPDPERTFVADAVPVEVIHTDLACLLFTSGTTARAKAVMHSHRSMLHAGQAMGGAVGLERGDRYQGAWPFFTSSVMSMACMSSWVSGACVVLEQVPLSNAERLRLIETEGTTVYHGVTSIIHFLIDEYLQDTYDLRRVRRFGYGGSVMPPEVIEKISTRVHWADQVHVWGMTETGPAGTYLPAHLLPRKAGAIGFPMPTCSVRLVESDGLPVPQGELGEIVFSGPSMALGYFGNPDATREAFVDGWVHTGDIGRFDDEGVLHFVDRIKDIINRGGLKISSAAVESVLYSFPGIAEAAVIAVPHEGLGEDVAACVVPAAGQTLDIEALAAHCASQLADYARPRQWHVLDALPKNPMGKVLKRELRDSLASSTSSAKVPA</sequence>
<organism evidence="3 4">
    <name type="scientific">Paraburkholderia dioscoreae</name>
    <dbReference type="NCBI Taxonomy" id="2604047"/>
    <lineage>
        <taxon>Bacteria</taxon>
        <taxon>Pseudomonadati</taxon>
        <taxon>Pseudomonadota</taxon>
        <taxon>Betaproteobacteria</taxon>
        <taxon>Burkholderiales</taxon>
        <taxon>Burkholderiaceae</taxon>
        <taxon>Paraburkholderia</taxon>
    </lineage>
</organism>
<dbReference type="InterPro" id="IPR042099">
    <property type="entry name" value="ANL_N_sf"/>
</dbReference>
<proteinExistence type="predicted"/>
<protein>
    <recommendedName>
        <fullName evidence="5">Long-chain-fatty-acid--CoA ligase</fullName>
    </recommendedName>
</protein>
<dbReference type="PANTHER" id="PTHR43767:SF1">
    <property type="entry name" value="NONRIBOSOMAL PEPTIDE SYNTHASE PES1 (EUROFUNG)-RELATED"/>
    <property type="match status" value="1"/>
</dbReference>
<dbReference type="Gene3D" id="3.40.50.12780">
    <property type="entry name" value="N-terminal domain of ligase-like"/>
    <property type="match status" value="1"/>
</dbReference>
<keyword evidence="4" id="KW-1185">Reference proteome</keyword>
<reference evidence="3 4" key="1">
    <citation type="submission" date="2019-08" db="EMBL/GenBank/DDBJ databases">
        <authorList>
            <person name="Herpell B J."/>
        </authorList>
    </citation>
    <scope>NUCLEOTIDE SEQUENCE [LARGE SCALE GENOMIC DNA]</scope>
    <source>
        <strain evidence="4">Msb3</strain>
    </source>
</reference>